<evidence type="ECO:0000256" key="1">
    <source>
        <dbReference type="SAM" id="MobiDB-lite"/>
    </source>
</evidence>
<accession>A0A2V4NNZ0</accession>
<protein>
    <submittedName>
        <fullName evidence="2">Uncharacterized protein</fullName>
    </submittedName>
</protein>
<proteinExistence type="predicted"/>
<sequence length="165" mass="18301">MTSTSNGVREATGMRQWYVVANVARETRHGHGGEQIESGLKHFAPGAKLWVPPPRYYNDDDRLEVIGIHRGGRRRHIQLILFRRHLENFRIKAGFSPALERARDRTNRNWAQAWCCPELAGPWVDRWNALAAGQPSADFPPGPVRSTLGSDAGPCPHSGNGAATS</sequence>
<evidence type="ECO:0000313" key="2">
    <source>
        <dbReference type="EMBL" id="PYC86581.1"/>
    </source>
</evidence>
<dbReference type="RefSeq" id="WP_110666312.1">
    <property type="nucleotide sequence ID" value="NZ_PYBW01000019.1"/>
</dbReference>
<organism evidence="2 3">
    <name type="scientific">Streptomyces tateyamensis</name>
    <dbReference type="NCBI Taxonomy" id="565073"/>
    <lineage>
        <taxon>Bacteria</taxon>
        <taxon>Bacillati</taxon>
        <taxon>Actinomycetota</taxon>
        <taxon>Actinomycetes</taxon>
        <taxon>Kitasatosporales</taxon>
        <taxon>Streptomycetaceae</taxon>
        <taxon>Streptomyces</taxon>
    </lineage>
</organism>
<reference evidence="2 3" key="1">
    <citation type="submission" date="2018-03" db="EMBL/GenBank/DDBJ databases">
        <title>Bioinformatic expansion and discovery of thiopeptide antibiotics.</title>
        <authorList>
            <person name="Schwalen C.J."/>
            <person name="Hudson G.A."/>
            <person name="Mitchell D.A."/>
        </authorList>
    </citation>
    <scope>NUCLEOTIDE SEQUENCE [LARGE SCALE GENOMIC DNA]</scope>
    <source>
        <strain evidence="2 3">ATCC 21389</strain>
    </source>
</reference>
<gene>
    <name evidence="2" type="ORF">C7C46_05575</name>
</gene>
<dbReference type="EMBL" id="PYBW01000019">
    <property type="protein sequence ID" value="PYC86581.1"/>
    <property type="molecule type" value="Genomic_DNA"/>
</dbReference>
<evidence type="ECO:0000313" key="3">
    <source>
        <dbReference type="Proteomes" id="UP000248039"/>
    </source>
</evidence>
<name>A0A2V4NNZ0_9ACTN</name>
<keyword evidence="3" id="KW-1185">Reference proteome</keyword>
<feature type="region of interest" description="Disordered" evidence="1">
    <location>
        <begin position="134"/>
        <end position="165"/>
    </location>
</feature>
<comment type="caution">
    <text evidence="2">The sequence shown here is derived from an EMBL/GenBank/DDBJ whole genome shotgun (WGS) entry which is preliminary data.</text>
</comment>
<dbReference type="AlphaFoldDB" id="A0A2V4NNZ0"/>
<dbReference type="Proteomes" id="UP000248039">
    <property type="component" value="Unassembled WGS sequence"/>
</dbReference>